<accession>A0A7K7UQW3</accession>
<evidence type="ECO:0000313" key="1">
    <source>
        <dbReference type="EMBL" id="NXA30601.1"/>
    </source>
</evidence>
<feature type="non-terminal residue" evidence="1">
    <location>
        <position position="1"/>
    </location>
</feature>
<gene>
    <name evidence="1" type="primary">Timm29</name>
    <name evidence="1" type="ORF">IBISTR_R15637</name>
</gene>
<evidence type="ECO:0000313" key="2">
    <source>
        <dbReference type="Proteomes" id="UP000587655"/>
    </source>
</evidence>
<dbReference type="AlphaFoldDB" id="A0A7K7UQW3"/>
<organism evidence="1 2">
    <name type="scientific">Ibidorhyncha struthersii</name>
    <dbReference type="NCBI Taxonomy" id="425643"/>
    <lineage>
        <taxon>Eukaryota</taxon>
        <taxon>Metazoa</taxon>
        <taxon>Chordata</taxon>
        <taxon>Craniata</taxon>
        <taxon>Vertebrata</taxon>
        <taxon>Euteleostomi</taxon>
        <taxon>Archelosauria</taxon>
        <taxon>Archosauria</taxon>
        <taxon>Dinosauria</taxon>
        <taxon>Saurischia</taxon>
        <taxon>Theropoda</taxon>
        <taxon>Coelurosauria</taxon>
        <taxon>Aves</taxon>
        <taxon>Neognathae</taxon>
        <taxon>Neoaves</taxon>
        <taxon>Charadriiformes</taxon>
        <taxon>Charadriidae</taxon>
        <taxon>Ibidorhyncha</taxon>
    </lineage>
</organism>
<comment type="caution">
    <text evidence="1">The sequence shown here is derived from an EMBL/GenBank/DDBJ whole genome shotgun (WGS) entry which is preliminary data.</text>
</comment>
<dbReference type="EMBL" id="VZSZ01012991">
    <property type="protein sequence ID" value="NXA30601.1"/>
    <property type="molecule type" value="Genomic_DNA"/>
</dbReference>
<dbReference type="PANTHER" id="PTHR21435:SF1">
    <property type="entry name" value="MITOCHONDRIAL IMPORT INNER MEMBRANE TRANSLOCASE SUBUNIT TIM29"/>
    <property type="match status" value="1"/>
</dbReference>
<dbReference type="PANTHER" id="PTHR21435">
    <property type="entry name" value="MITOCHONDRIAL IMPORT INNER MEMBRANE TRANSLOCASE SUBUNIT TIM29"/>
    <property type="match status" value="1"/>
</dbReference>
<dbReference type="GO" id="GO:0045039">
    <property type="term" value="P:protein insertion into mitochondrial inner membrane"/>
    <property type="evidence" value="ECO:0007669"/>
    <property type="project" value="TreeGrafter"/>
</dbReference>
<dbReference type="Proteomes" id="UP000587655">
    <property type="component" value="Unassembled WGS sequence"/>
</dbReference>
<sequence length="79" mass="9272">LAVVYEVPHAADAALYPARCRYLQPRWRELPGRVLDVGFGGRWWVLAARLRDCDVNEEEFEGLPARLRRLDPHHLRSHR</sequence>
<feature type="non-terminal residue" evidence="1">
    <location>
        <position position="79"/>
    </location>
</feature>
<dbReference type="GO" id="GO:0042721">
    <property type="term" value="C:TIM22 mitochondrial import inner membrane insertion complex"/>
    <property type="evidence" value="ECO:0007669"/>
    <property type="project" value="InterPro"/>
</dbReference>
<protein>
    <submittedName>
        <fullName evidence="1">TIM29 translocase</fullName>
    </submittedName>
</protein>
<dbReference type="InterPro" id="IPR019322">
    <property type="entry name" value="TIMM29"/>
</dbReference>
<proteinExistence type="predicted"/>
<keyword evidence="2" id="KW-1185">Reference proteome</keyword>
<reference evidence="1 2" key="1">
    <citation type="submission" date="2019-09" db="EMBL/GenBank/DDBJ databases">
        <title>Bird 10,000 Genomes (B10K) Project - Family phase.</title>
        <authorList>
            <person name="Zhang G."/>
        </authorList>
    </citation>
    <scope>NUCLEOTIDE SEQUENCE [LARGE SCALE GENOMIC DNA]</scope>
    <source>
        <strain evidence="1">B10K-DU-030-25</strain>
    </source>
</reference>
<name>A0A7K7UQW3_9CHAR</name>
<dbReference type="Pfam" id="PF10171">
    <property type="entry name" value="Tim29"/>
    <property type="match status" value="1"/>
</dbReference>